<keyword evidence="12" id="KW-0460">Magnesium</keyword>
<feature type="active site" evidence="11">
    <location>
        <position position="182"/>
    </location>
</feature>
<dbReference type="InterPro" id="IPR000291">
    <property type="entry name" value="D-Ala_lig_Van_CS"/>
</dbReference>
<evidence type="ECO:0000256" key="4">
    <source>
        <dbReference type="ARBA" id="ARBA00022598"/>
    </source>
</evidence>
<dbReference type="InterPro" id="IPR016185">
    <property type="entry name" value="PreATP-grasp_dom_sf"/>
</dbReference>
<dbReference type="EC" id="6.3.2.4" evidence="10"/>
<dbReference type="Gene3D" id="3.30.1490.20">
    <property type="entry name" value="ATP-grasp fold, A domain"/>
    <property type="match status" value="1"/>
</dbReference>
<comment type="function">
    <text evidence="10">Cell wall formation.</text>
</comment>
<evidence type="ECO:0000256" key="12">
    <source>
        <dbReference type="PIRSR" id="PIRSR039102-3"/>
    </source>
</evidence>
<dbReference type="GO" id="GO:0046872">
    <property type="term" value="F:metal ion binding"/>
    <property type="evidence" value="ECO:0007669"/>
    <property type="project" value="UniProtKB-KW"/>
</dbReference>
<dbReference type="PANTHER" id="PTHR23132">
    <property type="entry name" value="D-ALANINE--D-ALANINE LIGASE"/>
    <property type="match status" value="1"/>
</dbReference>
<dbReference type="InterPro" id="IPR005905">
    <property type="entry name" value="D_ala_D_ala"/>
</dbReference>
<keyword evidence="9 10" id="KW-0961">Cell wall biogenesis/degradation</keyword>
<comment type="similarity">
    <text evidence="2 10">Belongs to the D-alanine--D-alanine ligase family.</text>
</comment>
<dbReference type="Proteomes" id="UP000241848">
    <property type="component" value="Unassembled WGS sequence"/>
</dbReference>
<feature type="binding site" evidence="12">
    <location>
        <position position="307"/>
    </location>
    <ligand>
        <name>Mg(2+)</name>
        <dbReference type="ChEBI" id="CHEBI:18420"/>
        <label>2</label>
    </ligand>
</feature>
<evidence type="ECO:0000256" key="6">
    <source>
        <dbReference type="ARBA" id="ARBA00022840"/>
    </source>
</evidence>
<reference evidence="15 16" key="1">
    <citation type="journal article" date="2014" name="BMC Genomics">
        <title>Comparison of environmental and isolate Sulfobacillus genomes reveals diverse carbon, sulfur, nitrogen, and hydrogen metabolisms.</title>
        <authorList>
            <person name="Justice N.B."/>
            <person name="Norman A."/>
            <person name="Brown C.T."/>
            <person name="Singh A."/>
            <person name="Thomas B.C."/>
            <person name="Banfield J.F."/>
        </authorList>
    </citation>
    <scope>NUCLEOTIDE SEQUENCE [LARGE SCALE GENOMIC DNA]</scope>
    <source>
        <strain evidence="15">AMDSBA3</strain>
    </source>
</reference>
<evidence type="ECO:0000256" key="11">
    <source>
        <dbReference type="PIRSR" id="PIRSR039102-1"/>
    </source>
</evidence>
<keyword evidence="4 10" id="KW-0436">Ligase</keyword>
<sequence>MSRKVRVVVMMGGPSSEHAVSLASGAQVLQALQSTHEFDVSALVISRTGQWQMTSSVPGILPEPGEAAGGPMPRDEAIRGVGLLRDVDMVFLAFHGPFGEDGTLQGFMEALSIPYTGSGPLASALAMDKAKAKELFRCYGLKTPDDLHFRSKLIRASLTNAIQTVEANFTYPVVVKPNLGGSSLGVSIANHMMELEQALITAARFDTDVLVEERLEGREVTCAVLEEMDGDARALPVIEIVPKRGPFFDFASKYEDGGSEEICPANLTPDETRAVQQAALVAHEALGCRGFSRTDMFLTESGPVVLEVNTIPGLTPNSLMPKAAKAAGLSFAELVSHVVKVALART</sequence>
<dbReference type="InterPro" id="IPR011127">
    <property type="entry name" value="Dala_Dala_lig_N"/>
</dbReference>
<dbReference type="PIRSF" id="PIRSF039102">
    <property type="entry name" value="Ddl/VanB"/>
    <property type="match status" value="1"/>
</dbReference>
<keyword evidence="6 13" id="KW-0067">ATP-binding</keyword>
<comment type="catalytic activity">
    <reaction evidence="10">
        <text>2 D-alanine + ATP = D-alanyl-D-alanine + ADP + phosphate + H(+)</text>
        <dbReference type="Rhea" id="RHEA:11224"/>
        <dbReference type="ChEBI" id="CHEBI:15378"/>
        <dbReference type="ChEBI" id="CHEBI:30616"/>
        <dbReference type="ChEBI" id="CHEBI:43474"/>
        <dbReference type="ChEBI" id="CHEBI:57416"/>
        <dbReference type="ChEBI" id="CHEBI:57822"/>
        <dbReference type="ChEBI" id="CHEBI:456216"/>
        <dbReference type="EC" id="6.3.2.4"/>
    </reaction>
</comment>
<dbReference type="SUPFAM" id="SSF56059">
    <property type="entry name" value="Glutathione synthetase ATP-binding domain-like"/>
    <property type="match status" value="1"/>
</dbReference>
<dbReference type="PANTHER" id="PTHR23132:SF23">
    <property type="entry name" value="D-ALANINE--D-ALANINE LIGASE B"/>
    <property type="match status" value="1"/>
</dbReference>
<dbReference type="GO" id="GO:0005737">
    <property type="term" value="C:cytoplasm"/>
    <property type="evidence" value="ECO:0007669"/>
    <property type="project" value="UniProtKB-SubCell"/>
</dbReference>
<dbReference type="UniPathway" id="UPA00219"/>
<keyword evidence="12" id="KW-0464">Manganese</keyword>
<gene>
    <name evidence="10" type="primary">ddl</name>
    <name evidence="15" type="ORF">C7B45_14490</name>
</gene>
<evidence type="ECO:0000256" key="7">
    <source>
        <dbReference type="ARBA" id="ARBA00022960"/>
    </source>
</evidence>
<feature type="active site" evidence="11">
    <location>
        <position position="17"/>
    </location>
</feature>
<evidence type="ECO:0000256" key="9">
    <source>
        <dbReference type="ARBA" id="ARBA00023316"/>
    </source>
</evidence>
<keyword evidence="5 13" id="KW-0547">Nucleotide-binding</keyword>
<comment type="subcellular location">
    <subcellularLocation>
        <location evidence="1 10">Cytoplasm</location>
    </subcellularLocation>
</comment>
<comment type="cofactor">
    <cofactor evidence="12">
        <name>Mg(2+)</name>
        <dbReference type="ChEBI" id="CHEBI:18420"/>
    </cofactor>
    <cofactor evidence="12">
        <name>Mn(2+)</name>
        <dbReference type="ChEBI" id="CHEBI:29035"/>
    </cofactor>
    <text evidence="12">Binds 2 magnesium or manganese ions per subunit.</text>
</comment>
<evidence type="ECO:0000256" key="13">
    <source>
        <dbReference type="PROSITE-ProRule" id="PRU00409"/>
    </source>
</evidence>
<keyword evidence="7 10" id="KW-0133">Cell shape</keyword>
<evidence type="ECO:0000256" key="5">
    <source>
        <dbReference type="ARBA" id="ARBA00022741"/>
    </source>
</evidence>
<name>A0A2T2WE97_9FIRM</name>
<comment type="pathway">
    <text evidence="10">Cell wall biogenesis; peptidoglycan biosynthesis.</text>
</comment>
<proteinExistence type="inferred from homology"/>
<evidence type="ECO:0000256" key="10">
    <source>
        <dbReference type="HAMAP-Rule" id="MF_00047"/>
    </source>
</evidence>
<evidence type="ECO:0000256" key="1">
    <source>
        <dbReference type="ARBA" id="ARBA00004496"/>
    </source>
</evidence>
<keyword evidence="12" id="KW-0479">Metal-binding</keyword>
<keyword evidence="3 10" id="KW-0963">Cytoplasm</keyword>
<dbReference type="NCBIfam" id="TIGR01205">
    <property type="entry name" value="D_ala_D_alaTIGR"/>
    <property type="match status" value="1"/>
</dbReference>
<dbReference type="PROSITE" id="PS00844">
    <property type="entry name" value="DALA_DALA_LIGASE_2"/>
    <property type="match status" value="1"/>
</dbReference>
<comment type="caution">
    <text evidence="15">The sequence shown here is derived from an EMBL/GenBank/DDBJ whole genome shotgun (WGS) entry which is preliminary data.</text>
</comment>
<dbReference type="GO" id="GO:0071555">
    <property type="term" value="P:cell wall organization"/>
    <property type="evidence" value="ECO:0007669"/>
    <property type="project" value="UniProtKB-KW"/>
</dbReference>
<evidence type="ECO:0000256" key="8">
    <source>
        <dbReference type="ARBA" id="ARBA00022984"/>
    </source>
</evidence>
<dbReference type="InterPro" id="IPR011761">
    <property type="entry name" value="ATP-grasp"/>
</dbReference>
<feature type="binding site" evidence="12">
    <location>
        <position position="295"/>
    </location>
    <ligand>
        <name>Mg(2+)</name>
        <dbReference type="ChEBI" id="CHEBI:18420"/>
        <label>1</label>
    </ligand>
</feature>
<dbReference type="EMBL" id="PXYV01000058">
    <property type="protein sequence ID" value="PSR20548.1"/>
    <property type="molecule type" value="Genomic_DNA"/>
</dbReference>
<evidence type="ECO:0000313" key="16">
    <source>
        <dbReference type="Proteomes" id="UP000241848"/>
    </source>
</evidence>
<dbReference type="HAMAP" id="MF_00047">
    <property type="entry name" value="Dala_Dala_lig"/>
    <property type="match status" value="1"/>
</dbReference>
<dbReference type="PROSITE" id="PS00843">
    <property type="entry name" value="DALA_DALA_LIGASE_1"/>
    <property type="match status" value="1"/>
</dbReference>
<evidence type="ECO:0000259" key="14">
    <source>
        <dbReference type="PROSITE" id="PS50975"/>
    </source>
</evidence>
<feature type="binding site" evidence="12">
    <location>
        <position position="309"/>
    </location>
    <ligand>
        <name>Mg(2+)</name>
        <dbReference type="ChEBI" id="CHEBI:18420"/>
        <label>2</label>
    </ligand>
</feature>
<dbReference type="NCBIfam" id="NF002528">
    <property type="entry name" value="PRK01966.1-4"/>
    <property type="match status" value="1"/>
</dbReference>
<evidence type="ECO:0000256" key="2">
    <source>
        <dbReference type="ARBA" id="ARBA00010871"/>
    </source>
</evidence>
<dbReference type="Gene3D" id="3.30.470.20">
    <property type="entry name" value="ATP-grasp fold, B domain"/>
    <property type="match status" value="1"/>
</dbReference>
<feature type="binding site" evidence="12">
    <location>
        <position position="307"/>
    </location>
    <ligand>
        <name>Mg(2+)</name>
        <dbReference type="ChEBI" id="CHEBI:18420"/>
        <label>1</label>
    </ligand>
</feature>
<dbReference type="PROSITE" id="PS50975">
    <property type="entry name" value="ATP_GRASP"/>
    <property type="match status" value="1"/>
</dbReference>
<dbReference type="InterPro" id="IPR011095">
    <property type="entry name" value="Dala_Dala_lig_C"/>
</dbReference>
<dbReference type="NCBIfam" id="NF002378">
    <property type="entry name" value="PRK01372.1"/>
    <property type="match status" value="1"/>
</dbReference>
<feature type="domain" description="ATP-grasp" evidence="14">
    <location>
        <begin position="133"/>
        <end position="340"/>
    </location>
</feature>
<dbReference type="GO" id="GO:0008360">
    <property type="term" value="P:regulation of cell shape"/>
    <property type="evidence" value="ECO:0007669"/>
    <property type="project" value="UniProtKB-KW"/>
</dbReference>
<dbReference type="GO" id="GO:0005524">
    <property type="term" value="F:ATP binding"/>
    <property type="evidence" value="ECO:0007669"/>
    <property type="project" value="UniProtKB-UniRule"/>
</dbReference>
<evidence type="ECO:0000256" key="3">
    <source>
        <dbReference type="ARBA" id="ARBA00022490"/>
    </source>
</evidence>
<dbReference type="AlphaFoldDB" id="A0A2T2WE97"/>
<feature type="active site" evidence="11">
    <location>
        <position position="318"/>
    </location>
</feature>
<dbReference type="SMART" id="SM01209">
    <property type="entry name" value="GARS_A"/>
    <property type="match status" value="1"/>
</dbReference>
<protein>
    <recommendedName>
        <fullName evidence="10">D-alanine--D-alanine ligase</fullName>
        <ecNumber evidence="10">6.3.2.4</ecNumber>
    </recommendedName>
    <alternativeName>
        <fullName evidence="10">D-Ala-D-Ala ligase</fullName>
    </alternativeName>
    <alternativeName>
        <fullName evidence="10">D-alanylalanine synthetase</fullName>
    </alternativeName>
</protein>
<dbReference type="InterPro" id="IPR013815">
    <property type="entry name" value="ATP_grasp_subdomain_1"/>
</dbReference>
<organism evidence="15 16">
    <name type="scientific">Sulfobacillus acidophilus</name>
    <dbReference type="NCBI Taxonomy" id="53633"/>
    <lineage>
        <taxon>Bacteria</taxon>
        <taxon>Bacillati</taxon>
        <taxon>Bacillota</taxon>
        <taxon>Clostridia</taxon>
        <taxon>Eubacteriales</taxon>
        <taxon>Clostridiales Family XVII. Incertae Sedis</taxon>
        <taxon>Sulfobacillus</taxon>
    </lineage>
</organism>
<dbReference type="SUPFAM" id="SSF52440">
    <property type="entry name" value="PreATP-grasp domain"/>
    <property type="match status" value="1"/>
</dbReference>
<dbReference type="Pfam" id="PF07478">
    <property type="entry name" value="Dala_Dala_lig_C"/>
    <property type="match status" value="1"/>
</dbReference>
<dbReference type="GO" id="GO:0008716">
    <property type="term" value="F:D-alanine-D-alanine ligase activity"/>
    <property type="evidence" value="ECO:0007669"/>
    <property type="project" value="UniProtKB-UniRule"/>
</dbReference>
<evidence type="ECO:0000313" key="15">
    <source>
        <dbReference type="EMBL" id="PSR20548.1"/>
    </source>
</evidence>
<dbReference type="Pfam" id="PF01820">
    <property type="entry name" value="Dala_Dala_lig_N"/>
    <property type="match status" value="1"/>
</dbReference>
<accession>A0A2T2WE97</accession>
<dbReference type="GO" id="GO:0009252">
    <property type="term" value="P:peptidoglycan biosynthetic process"/>
    <property type="evidence" value="ECO:0007669"/>
    <property type="project" value="UniProtKB-UniRule"/>
</dbReference>
<keyword evidence="8 10" id="KW-0573">Peptidoglycan synthesis</keyword>
<dbReference type="Gene3D" id="3.40.50.20">
    <property type="match status" value="1"/>
</dbReference>